<sequence>MKEITRLSRLAILPTLLVAIAFFAFGFLDVRAEESGAVRAAEKTGPSQSDPRTLIEKTKKLLRMKAEEKKRLLESVDVQKTSREVREAATEALDAAQTAKERIKERVEKNTPRAEDLKKKFEEKKERLADAVQNRIEKYLSNVRRKMDAALERLDELAVRIDSRIVKLEARGLDMTEAKSGTAAAREEIGQARKDLEEAFEAARETLQSDTPQESFGKAVSALAHAKENLRDAHNALIEVVQTMKKSAEETEDTEAAQ</sequence>
<evidence type="ECO:0000256" key="1">
    <source>
        <dbReference type="SAM" id="Coils"/>
    </source>
</evidence>
<protein>
    <submittedName>
        <fullName evidence="2">Uncharacterized protein</fullName>
    </submittedName>
</protein>
<dbReference type="AlphaFoldDB" id="A0A1F6D115"/>
<comment type="caution">
    <text evidence="2">The sequence shown here is derived from an EMBL/GenBank/DDBJ whole genome shotgun (WGS) entry which is preliminary data.</text>
</comment>
<dbReference type="EMBL" id="MFLC01000025">
    <property type="protein sequence ID" value="OGG55010.1"/>
    <property type="molecule type" value="Genomic_DNA"/>
</dbReference>
<evidence type="ECO:0000313" key="3">
    <source>
        <dbReference type="Proteomes" id="UP000177659"/>
    </source>
</evidence>
<organism evidence="2 3">
    <name type="scientific">Candidatus Kaiserbacteria bacterium RIFCSPHIGHO2_02_FULL_49_11</name>
    <dbReference type="NCBI Taxonomy" id="1798489"/>
    <lineage>
        <taxon>Bacteria</taxon>
        <taxon>Candidatus Kaiseribacteriota</taxon>
    </lineage>
</organism>
<proteinExistence type="predicted"/>
<accession>A0A1F6D115</accession>
<keyword evidence="1" id="KW-0175">Coiled coil</keyword>
<gene>
    <name evidence="2" type="ORF">A3D62_03130</name>
</gene>
<feature type="coiled-coil region" evidence="1">
    <location>
        <begin position="86"/>
        <end position="206"/>
    </location>
</feature>
<reference evidence="2 3" key="1">
    <citation type="journal article" date="2016" name="Nat. Commun.">
        <title>Thousands of microbial genomes shed light on interconnected biogeochemical processes in an aquifer system.</title>
        <authorList>
            <person name="Anantharaman K."/>
            <person name="Brown C.T."/>
            <person name="Hug L.A."/>
            <person name="Sharon I."/>
            <person name="Castelle C.J."/>
            <person name="Probst A.J."/>
            <person name="Thomas B.C."/>
            <person name="Singh A."/>
            <person name="Wilkins M.J."/>
            <person name="Karaoz U."/>
            <person name="Brodie E.L."/>
            <person name="Williams K.H."/>
            <person name="Hubbard S.S."/>
            <person name="Banfield J.F."/>
        </authorList>
    </citation>
    <scope>NUCLEOTIDE SEQUENCE [LARGE SCALE GENOMIC DNA]</scope>
</reference>
<evidence type="ECO:0000313" key="2">
    <source>
        <dbReference type="EMBL" id="OGG55010.1"/>
    </source>
</evidence>
<name>A0A1F6D115_9BACT</name>
<dbReference type="Proteomes" id="UP000177659">
    <property type="component" value="Unassembled WGS sequence"/>
</dbReference>